<evidence type="ECO:0000313" key="2">
    <source>
        <dbReference type="Proteomes" id="UP000515498"/>
    </source>
</evidence>
<reference evidence="1 2" key="1">
    <citation type="submission" date="2020-07" db="EMBL/GenBank/DDBJ databases">
        <title>Draft genome sequence of four isobutane-metabolizing strains capable of cometabolically degrading diverse ether contaminants.</title>
        <authorList>
            <person name="Chen W."/>
            <person name="Faulkner N."/>
            <person name="Smith C."/>
            <person name="Hyman M."/>
        </authorList>
    </citation>
    <scope>NUCLEOTIDE SEQUENCE [LARGE SCALE GENOMIC DNA]</scope>
    <source>
        <strain evidence="1 2">2A</strain>
        <plasmid evidence="1 2">unnamed1</plasmid>
    </source>
</reference>
<dbReference type="AlphaFoldDB" id="A0A7G8PQC9"/>
<dbReference type="EMBL" id="CP059895">
    <property type="protein sequence ID" value="QNJ96545.1"/>
    <property type="molecule type" value="Genomic_DNA"/>
</dbReference>
<dbReference type="RefSeq" id="WP_187099635.1">
    <property type="nucleotide sequence ID" value="NZ_CP059895.1"/>
</dbReference>
<geneLocation type="plasmid" evidence="1 2">
    <name>unnamed1</name>
</geneLocation>
<dbReference type="Proteomes" id="UP000515498">
    <property type="component" value="Plasmid unnamed1"/>
</dbReference>
<protein>
    <submittedName>
        <fullName evidence="1">Uncharacterized protein</fullName>
    </submittedName>
</protein>
<dbReference type="KEGG" id="mflu:HZU40_34000"/>
<accession>A0A7G8PQC9</accession>
<sequence length="106" mass="10868">MTAQPKPDPKATDSSADPISEAVQKAGGLIVSAVKQGQGLSLDAARKAADANSSLMAGLRLDSSADKLPDIAALTTYSFDLAIELLTAQRDFAAELASVITPAKPE</sequence>
<organism evidence="1 2">
    <name type="scientific">Mycolicibacterium fluoranthenivorans</name>
    <dbReference type="NCBI Taxonomy" id="258505"/>
    <lineage>
        <taxon>Bacteria</taxon>
        <taxon>Bacillati</taxon>
        <taxon>Actinomycetota</taxon>
        <taxon>Actinomycetes</taxon>
        <taxon>Mycobacteriales</taxon>
        <taxon>Mycobacteriaceae</taxon>
        <taxon>Mycolicibacterium</taxon>
    </lineage>
</organism>
<keyword evidence="1" id="KW-0614">Plasmid</keyword>
<gene>
    <name evidence="1" type="ORF">HZU40_34000</name>
</gene>
<proteinExistence type="predicted"/>
<evidence type="ECO:0000313" key="1">
    <source>
        <dbReference type="EMBL" id="QNJ96545.1"/>
    </source>
</evidence>
<name>A0A7G8PQC9_9MYCO</name>